<keyword evidence="3" id="KW-1185">Reference proteome</keyword>
<proteinExistence type="predicted"/>
<evidence type="ECO:0000313" key="3">
    <source>
        <dbReference type="Proteomes" id="UP000017842"/>
    </source>
</evidence>
<dbReference type="InterPro" id="IPR009875">
    <property type="entry name" value="PilZ_domain"/>
</dbReference>
<dbReference type="Gene3D" id="2.40.10.220">
    <property type="entry name" value="predicted glycosyltransferase like domains"/>
    <property type="match status" value="1"/>
</dbReference>
<reference evidence="2 3" key="1">
    <citation type="journal article" date="2013" name="Genome Announc.">
        <title>Draft Genome Sequence of the Methanotrophic Gammaproteobacterium Methyloglobulus morosus DSM 22980 Strain KoM1.</title>
        <authorList>
            <person name="Poehlein A."/>
            <person name="Deutzmann J.S."/>
            <person name="Daniel R."/>
            <person name="Simeonova D.D."/>
        </authorList>
    </citation>
    <scope>NUCLEOTIDE SEQUENCE [LARGE SCALE GENOMIC DNA]</scope>
    <source>
        <strain evidence="2 3">KoM1</strain>
    </source>
</reference>
<evidence type="ECO:0000259" key="1">
    <source>
        <dbReference type="Pfam" id="PF07238"/>
    </source>
</evidence>
<dbReference type="STRING" id="1116472.MGMO_52c00080"/>
<dbReference type="Pfam" id="PF07238">
    <property type="entry name" value="PilZ"/>
    <property type="match status" value="1"/>
</dbReference>
<dbReference type="EMBL" id="AYLO01000050">
    <property type="protein sequence ID" value="ESS72654.1"/>
    <property type="molecule type" value="Genomic_DNA"/>
</dbReference>
<dbReference type="SUPFAM" id="SSF141371">
    <property type="entry name" value="PilZ domain-like"/>
    <property type="match status" value="1"/>
</dbReference>
<name>V5BXT3_9GAMM</name>
<dbReference type="eggNOG" id="ENOG5031MW7">
    <property type="taxonomic scope" value="Bacteria"/>
</dbReference>
<accession>V5BXT3</accession>
<dbReference type="RefSeq" id="WP_023494310.1">
    <property type="nucleotide sequence ID" value="NZ_AYLO01000050.1"/>
</dbReference>
<sequence>MNSMLLRPYRKNLTTHGLIYLAGEEQPITIKNISITGVLAQLNSKVGKNDIKTIFNTLLGSTVIDLYLPEMRLAGEVEVIRVDMEDDHIMLALEFKNVTYDINDLLYKRKAYRKNLPGPGHILLNGTYLEYSAVNVSVDGIMIRLAESVNVEPGTVTVFEFKRLELEGEIKVVWVEHLSEGGTLMGLQYVHMEKSTVKGIPEFARLQTA</sequence>
<dbReference type="OrthoDB" id="5571196at2"/>
<gene>
    <name evidence="2" type="ORF">MGMO_52c00080</name>
</gene>
<dbReference type="AlphaFoldDB" id="V5BXT3"/>
<feature type="domain" description="PilZ" evidence="1">
    <location>
        <begin position="108"/>
        <end position="196"/>
    </location>
</feature>
<protein>
    <recommendedName>
        <fullName evidence="1">PilZ domain-containing protein</fullName>
    </recommendedName>
</protein>
<evidence type="ECO:0000313" key="2">
    <source>
        <dbReference type="EMBL" id="ESS72654.1"/>
    </source>
</evidence>
<comment type="caution">
    <text evidence="2">The sequence shown here is derived from an EMBL/GenBank/DDBJ whole genome shotgun (WGS) entry which is preliminary data.</text>
</comment>
<organism evidence="2 3">
    <name type="scientific">Methyloglobulus morosus KoM1</name>
    <dbReference type="NCBI Taxonomy" id="1116472"/>
    <lineage>
        <taxon>Bacteria</taxon>
        <taxon>Pseudomonadati</taxon>
        <taxon>Pseudomonadota</taxon>
        <taxon>Gammaproteobacteria</taxon>
        <taxon>Methylococcales</taxon>
        <taxon>Methylococcaceae</taxon>
        <taxon>Methyloglobulus</taxon>
    </lineage>
</organism>
<dbReference type="Proteomes" id="UP000017842">
    <property type="component" value="Unassembled WGS sequence"/>
</dbReference>
<dbReference type="GO" id="GO:0035438">
    <property type="term" value="F:cyclic-di-GMP binding"/>
    <property type="evidence" value="ECO:0007669"/>
    <property type="project" value="InterPro"/>
</dbReference>